<dbReference type="SUPFAM" id="SSF53041">
    <property type="entry name" value="Resolvase-like"/>
    <property type="match status" value="1"/>
</dbReference>
<evidence type="ECO:0000256" key="2">
    <source>
        <dbReference type="ARBA" id="ARBA00022908"/>
    </source>
</evidence>
<dbReference type="InterPro" id="IPR009057">
    <property type="entry name" value="Homeodomain-like_sf"/>
</dbReference>
<comment type="similarity">
    <text evidence="1">Belongs to the site-specific recombinase resolvase family.</text>
</comment>
<feature type="active site" description="O-(5'-phospho-DNA)-serine intermediate" evidence="5 6">
    <location>
        <position position="15"/>
    </location>
</feature>
<dbReference type="SUPFAM" id="SSF46689">
    <property type="entry name" value="Homeodomain-like"/>
    <property type="match status" value="1"/>
</dbReference>
<dbReference type="PROSITE" id="PS00397">
    <property type="entry name" value="RECOMBINASES_1"/>
    <property type="match status" value="1"/>
</dbReference>
<reference evidence="9 11" key="2">
    <citation type="submission" date="2019-03" db="EMBL/GenBank/DDBJ databases">
        <title>Genomics of glacier-inhabiting Cryobacterium strains.</title>
        <authorList>
            <person name="Liu Q."/>
            <person name="Xin Y.-H."/>
        </authorList>
    </citation>
    <scope>NUCLEOTIDE SEQUENCE [LARGE SCALE GENOMIC DNA]</scope>
    <source>
        <strain evidence="9 11">Hh34</strain>
    </source>
</reference>
<dbReference type="GO" id="GO:0003677">
    <property type="term" value="F:DNA binding"/>
    <property type="evidence" value="ECO:0007669"/>
    <property type="project" value="UniProtKB-KW"/>
</dbReference>
<evidence type="ECO:0000313" key="9">
    <source>
        <dbReference type="EMBL" id="TFB82781.1"/>
    </source>
</evidence>
<gene>
    <name evidence="9" type="ORF">E3O11_13020</name>
    <name evidence="8" type="ORF">SAMN05216274_10529</name>
</gene>
<dbReference type="InterPro" id="IPR006119">
    <property type="entry name" value="Resolv_N"/>
</dbReference>
<dbReference type="Gene3D" id="1.10.10.60">
    <property type="entry name" value="Homeodomain-like"/>
    <property type="match status" value="1"/>
</dbReference>
<evidence type="ECO:0000256" key="4">
    <source>
        <dbReference type="ARBA" id="ARBA00023172"/>
    </source>
</evidence>
<feature type="domain" description="Resolvase/invertase-type recombinase catalytic" evidence="7">
    <location>
        <begin position="7"/>
        <end position="143"/>
    </location>
</feature>
<sequence length="190" mass="20707">MATTHVTLVGYARVSTHSQDTTMQHDALTTIGCGRIFTDTISSRAPSRPGLIAALDYLRPGDTLCVWKLDRLGRSVKEVLTIADDLHDKHIALQILTGTLAGTYRPTGEGKFFFTMMAAFAELERDMIRERTLAGLTTARAQGRVGGRPTVMTPDTLAAAQARQQRGETPTQIAKALGVSRATIYRHLNP</sequence>
<dbReference type="InterPro" id="IPR036162">
    <property type="entry name" value="Resolvase-like_N_sf"/>
</dbReference>
<organism evidence="9 11">
    <name type="scientific">Cryobacterium levicorallinum</name>
    <dbReference type="NCBI Taxonomy" id="995038"/>
    <lineage>
        <taxon>Bacteria</taxon>
        <taxon>Bacillati</taxon>
        <taxon>Actinomycetota</taxon>
        <taxon>Actinomycetes</taxon>
        <taxon>Micrococcales</taxon>
        <taxon>Microbacteriaceae</taxon>
        <taxon>Cryobacterium</taxon>
    </lineage>
</organism>
<dbReference type="RefSeq" id="WP_092449018.1">
    <property type="nucleotide sequence ID" value="NZ_BKAC01000004.1"/>
</dbReference>
<keyword evidence="10" id="KW-1185">Reference proteome</keyword>
<dbReference type="InterPro" id="IPR006118">
    <property type="entry name" value="Recombinase_CS"/>
</dbReference>
<accession>A0A1I2ZYB9</accession>
<evidence type="ECO:0000313" key="11">
    <source>
        <dbReference type="Proteomes" id="UP000297963"/>
    </source>
</evidence>
<dbReference type="GO" id="GO:0015074">
    <property type="term" value="P:DNA integration"/>
    <property type="evidence" value="ECO:0007669"/>
    <property type="project" value="UniProtKB-KW"/>
</dbReference>
<dbReference type="Gene3D" id="3.40.50.1390">
    <property type="entry name" value="Resolvase, N-terminal catalytic domain"/>
    <property type="match status" value="1"/>
</dbReference>
<evidence type="ECO:0000259" key="7">
    <source>
        <dbReference type="PROSITE" id="PS51736"/>
    </source>
</evidence>
<dbReference type="Pfam" id="PF02796">
    <property type="entry name" value="HTH_7"/>
    <property type="match status" value="1"/>
</dbReference>
<evidence type="ECO:0000256" key="1">
    <source>
        <dbReference type="ARBA" id="ARBA00009913"/>
    </source>
</evidence>
<keyword evidence="2" id="KW-0229">DNA integration</keyword>
<dbReference type="AlphaFoldDB" id="A0A1I2ZYB9"/>
<keyword evidence="3" id="KW-0238">DNA-binding</keyword>
<protein>
    <submittedName>
        <fullName evidence="9">Recombinase family protein</fullName>
    </submittedName>
    <submittedName>
        <fullName evidence="8">Site-specific DNA recombinase</fullName>
    </submittedName>
</protein>
<evidence type="ECO:0000256" key="5">
    <source>
        <dbReference type="PIRSR" id="PIRSR606118-50"/>
    </source>
</evidence>
<keyword evidence="4" id="KW-0233">DNA recombination</keyword>
<evidence type="ECO:0000256" key="3">
    <source>
        <dbReference type="ARBA" id="ARBA00023125"/>
    </source>
</evidence>
<evidence type="ECO:0000256" key="6">
    <source>
        <dbReference type="PROSITE-ProRule" id="PRU10137"/>
    </source>
</evidence>
<dbReference type="GO" id="GO:0000150">
    <property type="term" value="F:DNA strand exchange activity"/>
    <property type="evidence" value="ECO:0007669"/>
    <property type="project" value="InterPro"/>
</dbReference>
<dbReference type="EMBL" id="FOPW01000005">
    <property type="protein sequence ID" value="SFH42655.1"/>
    <property type="molecule type" value="Genomic_DNA"/>
</dbReference>
<dbReference type="CDD" id="cd03768">
    <property type="entry name" value="SR_ResInv"/>
    <property type="match status" value="1"/>
</dbReference>
<dbReference type="PANTHER" id="PTHR30461">
    <property type="entry name" value="DNA-INVERTASE FROM LAMBDOID PROPHAGE"/>
    <property type="match status" value="1"/>
</dbReference>
<reference evidence="8 10" key="1">
    <citation type="submission" date="2016-10" db="EMBL/GenBank/DDBJ databases">
        <authorList>
            <person name="Varghese N."/>
            <person name="Submissions S."/>
        </authorList>
    </citation>
    <scope>NUCLEOTIDE SEQUENCE [LARGE SCALE GENOMIC DNA]</scope>
    <source>
        <strain evidence="8 10">GMCC 1.11211</strain>
    </source>
</reference>
<dbReference type="Pfam" id="PF00239">
    <property type="entry name" value="Resolvase"/>
    <property type="match status" value="1"/>
</dbReference>
<dbReference type="CDD" id="cd00569">
    <property type="entry name" value="HTH_Hin_like"/>
    <property type="match status" value="1"/>
</dbReference>
<dbReference type="FunFam" id="3.40.50.1390:FF:000001">
    <property type="entry name" value="DNA recombinase"/>
    <property type="match status" value="1"/>
</dbReference>
<dbReference type="PANTHER" id="PTHR30461:SF2">
    <property type="entry name" value="SERINE RECOMBINASE PINE-RELATED"/>
    <property type="match status" value="1"/>
</dbReference>
<proteinExistence type="inferred from homology"/>
<dbReference type="Proteomes" id="UP000199681">
    <property type="component" value="Unassembled WGS sequence"/>
</dbReference>
<dbReference type="InterPro" id="IPR006120">
    <property type="entry name" value="Resolvase_HTH_dom"/>
</dbReference>
<name>A0A1I2ZYB9_9MICO</name>
<dbReference type="STRING" id="995038.SAMN05216274_10529"/>
<dbReference type="SMART" id="SM00857">
    <property type="entry name" value="Resolvase"/>
    <property type="match status" value="1"/>
</dbReference>
<dbReference type="PROSITE" id="PS51736">
    <property type="entry name" value="RECOMBINASES_3"/>
    <property type="match status" value="1"/>
</dbReference>
<evidence type="ECO:0000313" key="8">
    <source>
        <dbReference type="EMBL" id="SFH42655.1"/>
    </source>
</evidence>
<dbReference type="Proteomes" id="UP000297963">
    <property type="component" value="Unassembled WGS sequence"/>
</dbReference>
<dbReference type="InterPro" id="IPR050639">
    <property type="entry name" value="SSR_resolvase"/>
</dbReference>
<dbReference type="EMBL" id="SOFE01000023">
    <property type="protein sequence ID" value="TFB82781.1"/>
    <property type="molecule type" value="Genomic_DNA"/>
</dbReference>
<evidence type="ECO:0000313" key="10">
    <source>
        <dbReference type="Proteomes" id="UP000199681"/>
    </source>
</evidence>
<comment type="caution">
    <text evidence="9">The sequence shown here is derived from an EMBL/GenBank/DDBJ whole genome shotgun (WGS) entry which is preliminary data.</text>
</comment>